<sequence>MKKVIILLFVLFSYLSIYSQVNLNIILRTPTPSSLSEWQTDPSIVQIVITNQSTQSYPNSYISFSIINEQNVVVAETDDYDQSIPRFNIPAGPSTVIFNGPQVVNVNTVSFDPTIRNIAVTTNSIPEGNYQFCVRLLDQSGNNISATGEICTNFFVMIPDPPTLISPVDNEIISSPYPNFIWTPVTNVPPGLIIKYKLKICPVFEGQTPRTAIESNPVLLERDNIQTTSYIYLPSDLPFNYFPNTIGFVWMVQAFNQFGVPATRNEGKSELGTFRVSGETSSLNLATVYPSNNDTLPWNPPFLIAKFYPYSDDIRTIRFTLRFKKEGSSTEQTLIRQLNFPSGPMTSQGLSNQEKASLLFVNVDNTNNIISWMRNLEEGKKYLWSVDAEFVKSSGEVINASTGQSSFVYGLRKAELKTPANDSSITSGRNFNIAWQIPQPAQLNFNLTDVLQQSGFHAFGSSTNAKAKFKVELSKQSSFDSIYNSKIFQIPYSGSYNTGSNCDSLFLQISKQYSINDTGVFYWRVKYLSSTDEAYYTSESRTFRISPVTVISCFEMNVQIPQNYATISNTKPKFSVSVKPQIRKSAITGGRFRIWTMQSKSELPSDVKNRTPLLDTTFTGNDVKKLFAYSPDMSGYTRYDINFINTDSSSVTFNADTNKHYLWNFSLNFNKDSIRADGIVCDSNLVVSNDGIFSVTSEVASDSNACSGDCIVSAPTNTTISTETFAQDSVIKIGQFNLKLKTVSGNGASLSGEGEIEIPFLHTSILVEFNGLKVNTDKQVFDGEVYAKIVDGAPYSAPEGNDFEGQALSFAADKMKFKAIHEFSGSTGRLVSGFVGSSAIGLPIGFDRDFDGYRVVIGVIGMKFTPTQAVLNAAMYVEIPDLGSDVGFGLGAKNICFHKDGISGISQAKLYLAQDFGYRNEGTWSILFKAPTPSDPGTYANWDCEGFKDLFISAEVEFPRSWLKPSPDTDSTKLVKAHFNTRAEKRGNGWQWMASANLDQCEITSAPGFKLLVQDMVFDYSTSRNPETISFPSGYTGNTTNEWKGFFIRRASFILPDNLRTFENENPSLTVDNLIIDRTGFTANIVAANIIQYPRGNFGDWGASLDSIKFKFVSSSLQLGYMRGRIKVPIFDSSLVYTGTVAHLVDSTKLTYQFLIQPPDTINTSWDIKLSLYPSSRIELTYTSGSFFAQAILSGSMTLQGDLGSISQLGFGGINFENWGIKSTSPYFIKGTYSFASPQHSMAGFPVTISDIDIVTGNRGGRFAGGVKFTIGVNLQPGSNTISGNTTLSVWAKMGSDTGPQHFVFDGVELEGLSINADLGAVRINGSVNLYNAHSVYGNGFRGAVDAVFVNQFAVSATAQFGSVNNYRYWYVDAKALMPAGIPIFSGVGIYGFGGGAWYHMRKSGETNLSSTPPPTDTSLVPGRTNSGFTYTPDNSINFGFRATIILGTHPSPDAFNGDVSLEAEFLSGGGISRVSILGNGYMLCSITNRQSAKVRADVNMEYNFPNRTFHGVFNVNINATPFTGSGQMVLHFAPDVWFIKIGEPSNKITVRLANWLQVGGYFMVGMNLPAPPPLPSEIQSLFPTFSTQPRNPAIQQGNGFAFGASVDINTGRKTFLIFYGQARFMGGFDMALLNYGSATTCEGISGAIGVNGWYAMGQIYVYASASIGLHVDLWFVEGDFEILKIAAGAALQGGGPNPTWIKGVVGGRYRILGGAIKGTCNFEFKLGTECIPVVESPLARIDLISDINPANGSNNVDVFVEPQVALNFEVNTPFELEEMPTSPSQQPRVRTFRIKLNPVTLTQVSNNYNVPGSLVVSEDKYSLYMSPYDVLSPNTQFRFKAVAYGEEKISGIWQAARRNDGSVIQQTVETNFTTGSAPDYIPQSNVAYTYPLNGNKYFLQDECRNGVVHLITGQPNLFIPREGYTLELTARFIPLDFNLQPIDVPFTYNNSSRTINFTIPQLQNSKAYFVQIIKKEVAQQPPVSGTGGIQPINWQQLQNIGSLITVRENLVFNNPLANVFLTRRTISASRVKWGEKLLYVFYFKTSQFNTLQSKLATLNYLLTEPVQTSGNFEQVRAKYSAAESFDYYDFQKHEWVRSGNTYYIPPLIRVTAGERTAPWHTSFTNPLVYDKIQWMKSTRLWYYDSKFDLSLLGFYETKLVDVDNPANPPSITDVTQMIYSGTVTTGSGTTGGGIYLSNISNLLQIQSGFFQVIIPPILIKYNHGLIVPIDFSAMKLEATLLHLNYSLAVSMGLLPASQWNPILAQLNIIKNTNYQKMFRGNYPLRFNYTYCNYNQTYFKWFVY</sequence>
<evidence type="ECO:0000313" key="1">
    <source>
        <dbReference type="EMBL" id="HGT47296.1"/>
    </source>
</evidence>
<protein>
    <submittedName>
        <fullName evidence="1">Uncharacterized protein</fullName>
    </submittedName>
</protein>
<dbReference type="EMBL" id="DSVI01000005">
    <property type="protein sequence ID" value="HGT47296.1"/>
    <property type="molecule type" value="Genomic_DNA"/>
</dbReference>
<gene>
    <name evidence="1" type="ORF">ENS56_04635</name>
</gene>
<reference evidence="1" key="1">
    <citation type="journal article" date="2020" name="mSystems">
        <title>Genome- and Community-Level Interaction Insights into Carbon Utilization and Element Cycling Functions of Hydrothermarchaeota in Hydrothermal Sediment.</title>
        <authorList>
            <person name="Zhou Z."/>
            <person name="Liu Y."/>
            <person name="Xu W."/>
            <person name="Pan J."/>
            <person name="Luo Z.H."/>
            <person name="Li M."/>
        </authorList>
    </citation>
    <scope>NUCLEOTIDE SEQUENCE [LARGE SCALE GENOMIC DNA]</scope>
    <source>
        <strain evidence="1">SpSt-500</strain>
    </source>
</reference>
<organism evidence="1">
    <name type="scientific">Ignavibacterium album</name>
    <dbReference type="NCBI Taxonomy" id="591197"/>
    <lineage>
        <taxon>Bacteria</taxon>
        <taxon>Pseudomonadati</taxon>
        <taxon>Ignavibacteriota</taxon>
        <taxon>Ignavibacteria</taxon>
        <taxon>Ignavibacteriales</taxon>
        <taxon>Ignavibacteriaceae</taxon>
        <taxon>Ignavibacterium</taxon>
    </lineage>
</organism>
<accession>A0A832CW52</accession>
<proteinExistence type="predicted"/>
<comment type="caution">
    <text evidence="1">The sequence shown here is derived from an EMBL/GenBank/DDBJ whole genome shotgun (WGS) entry which is preliminary data.</text>
</comment>
<name>A0A832CW52_9BACT</name>